<sequence>MMGSCYVTRQGLTVHIPTPLLPELLIEQVRDARLAFADSFGMASSAESGPQWLLTDSLQIVPEQRNEMMYSLSANMLSVMDGYVPIDTTFDRPRSFF</sequence>
<accession>A0A9W4X2R9</accession>
<dbReference type="EMBL" id="CAMKVN010006960">
    <property type="protein sequence ID" value="CAI2190941.1"/>
    <property type="molecule type" value="Genomic_DNA"/>
</dbReference>
<keyword evidence="2" id="KW-1185">Reference proteome</keyword>
<dbReference type="AlphaFoldDB" id="A0A9W4X2R9"/>
<dbReference type="Proteomes" id="UP001153678">
    <property type="component" value="Unassembled WGS sequence"/>
</dbReference>
<name>A0A9W4X2R9_9GLOM</name>
<organism evidence="1 2">
    <name type="scientific">Funneliformis geosporum</name>
    <dbReference type="NCBI Taxonomy" id="1117311"/>
    <lineage>
        <taxon>Eukaryota</taxon>
        <taxon>Fungi</taxon>
        <taxon>Fungi incertae sedis</taxon>
        <taxon>Mucoromycota</taxon>
        <taxon>Glomeromycotina</taxon>
        <taxon>Glomeromycetes</taxon>
        <taxon>Glomerales</taxon>
        <taxon>Glomeraceae</taxon>
        <taxon>Funneliformis</taxon>
    </lineage>
</organism>
<comment type="caution">
    <text evidence="1">The sequence shown here is derived from an EMBL/GenBank/DDBJ whole genome shotgun (WGS) entry which is preliminary data.</text>
</comment>
<proteinExistence type="predicted"/>
<protein>
    <submittedName>
        <fullName evidence="1">1141_t:CDS:1</fullName>
    </submittedName>
</protein>
<evidence type="ECO:0000313" key="2">
    <source>
        <dbReference type="Proteomes" id="UP001153678"/>
    </source>
</evidence>
<gene>
    <name evidence="1" type="ORF">FWILDA_LOCUS14826</name>
</gene>
<evidence type="ECO:0000313" key="1">
    <source>
        <dbReference type="EMBL" id="CAI2190941.1"/>
    </source>
</evidence>
<reference evidence="1" key="1">
    <citation type="submission" date="2022-08" db="EMBL/GenBank/DDBJ databases">
        <authorList>
            <person name="Kallberg Y."/>
            <person name="Tangrot J."/>
            <person name="Rosling A."/>
        </authorList>
    </citation>
    <scope>NUCLEOTIDE SEQUENCE</scope>
    <source>
        <strain evidence="1">Wild A</strain>
    </source>
</reference>